<reference evidence="2" key="1">
    <citation type="journal article" date="2020" name="Stud. Mycol.">
        <title>101 Dothideomycetes genomes: a test case for predicting lifestyles and emergence of pathogens.</title>
        <authorList>
            <person name="Haridas S."/>
            <person name="Albert R."/>
            <person name="Binder M."/>
            <person name="Bloem J."/>
            <person name="Labutti K."/>
            <person name="Salamov A."/>
            <person name="Andreopoulos B."/>
            <person name="Baker S."/>
            <person name="Barry K."/>
            <person name="Bills G."/>
            <person name="Bluhm B."/>
            <person name="Cannon C."/>
            <person name="Castanera R."/>
            <person name="Culley D."/>
            <person name="Daum C."/>
            <person name="Ezra D."/>
            <person name="Gonzalez J."/>
            <person name="Henrissat B."/>
            <person name="Kuo A."/>
            <person name="Liang C."/>
            <person name="Lipzen A."/>
            <person name="Lutzoni F."/>
            <person name="Magnuson J."/>
            <person name="Mondo S."/>
            <person name="Nolan M."/>
            <person name="Ohm R."/>
            <person name="Pangilinan J."/>
            <person name="Park H.-J."/>
            <person name="Ramirez L."/>
            <person name="Alfaro M."/>
            <person name="Sun H."/>
            <person name="Tritt A."/>
            <person name="Yoshinaga Y."/>
            <person name="Zwiers L.-H."/>
            <person name="Turgeon B."/>
            <person name="Goodwin S."/>
            <person name="Spatafora J."/>
            <person name="Crous P."/>
            <person name="Grigoriev I."/>
        </authorList>
    </citation>
    <scope>NUCLEOTIDE SEQUENCE</scope>
    <source>
        <strain evidence="2">ATCC 36951</strain>
    </source>
</reference>
<dbReference type="Gene3D" id="3.40.630.30">
    <property type="match status" value="1"/>
</dbReference>
<evidence type="ECO:0000259" key="1">
    <source>
        <dbReference type="PROSITE" id="PS51186"/>
    </source>
</evidence>
<dbReference type="EMBL" id="ML993616">
    <property type="protein sequence ID" value="KAF2161878.1"/>
    <property type="molecule type" value="Genomic_DNA"/>
</dbReference>
<dbReference type="PANTHER" id="PTHR43415:SF3">
    <property type="entry name" value="GNAT-FAMILY ACETYLTRANSFERASE"/>
    <property type="match status" value="1"/>
</dbReference>
<dbReference type="InterPro" id="IPR000182">
    <property type="entry name" value="GNAT_dom"/>
</dbReference>
<dbReference type="SUPFAM" id="SSF55729">
    <property type="entry name" value="Acyl-CoA N-acyltransferases (Nat)"/>
    <property type="match status" value="1"/>
</dbReference>
<proteinExistence type="predicted"/>
<dbReference type="OrthoDB" id="64477at2759"/>
<dbReference type="GO" id="GO:0016747">
    <property type="term" value="F:acyltransferase activity, transferring groups other than amino-acyl groups"/>
    <property type="evidence" value="ECO:0007669"/>
    <property type="project" value="InterPro"/>
</dbReference>
<sequence length="196" mass="22088">MYTARSSPRLTYRAVESSDEAFLWSLTTNHEDWRNFNPVMDRPPTKTYISDWLKKMMTGSMLAAIVSLPKDPSNPNSAEDTPIGIVNMVGPLPGLESHHCSLFGLILLPGFQCKGYGTEAFNWAVWWQFECANMHRLELFVAEGNERAIHVYKKAGFSVEGCRREAKFFEGRYWDIFLMGLLVGSGEAGKGGRRGL</sequence>
<dbReference type="Pfam" id="PF13302">
    <property type="entry name" value="Acetyltransf_3"/>
    <property type="match status" value="1"/>
</dbReference>
<dbReference type="AlphaFoldDB" id="A0A6A6C6J4"/>
<protein>
    <recommendedName>
        <fullName evidence="1">N-acetyltransferase domain-containing protein</fullName>
    </recommendedName>
</protein>
<dbReference type="RefSeq" id="XP_033662767.1">
    <property type="nucleotide sequence ID" value="XM_033808645.1"/>
</dbReference>
<dbReference type="PROSITE" id="PS51186">
    <property type="entry name" value="GNAT"/>
    <property type="match status" value="1"/>
</dbReference>
<organism evidence="2 3">
    <name type="scientific">Zasmidium cellare ATCC 36951</name>
    <dbReference type="NCBI Taxonomy" id="1080233"/>
    <lineage>
        <taxon>Eukaryota</taxon>
        <taxon>Fungi</taxon>
        <taxon>Dikarya</taxon>
        <taxon>Ascomycota</taxon>
        <taxon>Pezizomycotina</taxon>
        <taxon>Dothideomycetes</taxon>
        <taxon>Dothideomycetidae</taxon>
        <taxon>Mycosphaerellales</taxon>
        <taxon>Mycosphaerellaceae</taxon>
        <taxon>Zasmidium</taxon>
    </lineage>
</organism>
<accession>A0A6A6C6J4</accession>
<evidence type="ECO:0000313" key="2">
    <source>
        <dbReference type="EMBL" id="KAF2161878.1"/>
    </source>
</evidence>
<name>A0A6A6C6J4_ZASCE</name>
<dbReference type="PANTHER" id="PTHR43415">
    <property type="entry name" value="SPERMIDINE N(1)-ACETYLTRANSFERASE"/>
    <property type="match status" value="1"/>
</dbReference>
<dbReference type="Proteomes" id="UP000799537">
    <property type="component" value="Unassembled WGS sequence"/>
</dbReference>
<dbReference type="GeneID" id="54561917"/>
<dbReference type="InterPro" id="IPR016181">
    <property type="entry name" value="Acyl_CoA_acyltransferase"/>
</dbReference>
<keyword evidence="3" id="KW-1185">Reference proteome</keyword>
<evidence type="ECO:0000313" key="3">
    <source>
        <dbReference type="Proteomes" id="UP000799537"/>
    </source>
</evidence>
<gene>
    <name evidence="2" type="ORF">M409DRAFT_27606</name>
</gene>
<feature type="domain" description="N-acetyltransferase" evidence="1">
    <location>
        <begin position="10"/>
        <end position="184"/>
    </location>
</feature>